<evidence type="ECO:0000313" key="2">
    <source>
        <dbReference type="Proteomes" id="UP001150581"/>
    </source>
</evidence>
<sequence>MDQHLDEHSASDMNVETRSEAGCDTSEKNTESIIAAATATTAEGSASEDEDKRRSDYNAKGKATEEGPAHYLCGLNNLGNTCFMNSALQCLGHIKELTQYFVSGVYRTEVNRTNPLGMQGSVALSYGRLVRSMWGASHYAPRGFKQTLAQWAPQFRGYNQQDAPEFLAFLLDGLHEDLNRIVQKPYVEVPDANGRSDEEVANEQWDLHLKRNDSVVVDMFQGQFRSTLVCPECQGISVTFDPFMYLTLPVPVQRQREVAVLFVPADVSLHAVRMRVNVPSEFTVAQLLGVVAHLTGRSAGDLVASDVASHRTYMVFGDNDAVSDIRSADIVHVYEVDRHETVVQLMCSKASMHPSGYMYPDIVTMPLLLTLPQSELTLEKVLLAVVKALGRWATVDISLLVAALEGQDDEILELLVGAVTTYVHRGRGYAMGTVRRGMSAFMNSGRRAPPVGLFSAFADRIVGDTLEPLVREEQPSATAGGRRRARDEDDIVWDSDEDSGEQAPAGVTPKRAKSDNEAESDAEITTGMEIVVEKEESTQPEADAEDPPVTSASASSDDDIADAAAAMTFATPTLASQLSCPVELRSGDTLLCEWSKEGTSLLLSALGSSLEDFDGLFDFRRTDNYAMPPLEDASAYTHLAPLDHISRDSEPRSMPPPRAVAKRAPTLQECLDEFTRPEQLGVDDPWYCGRCQEHRLATKKFDLWRTPDILVVHLKRFHHSRAWGDKIDVLVDFPLVGLDLTHVVAQEGGSELVYDLQAVCNHYGGLGGGHYTAYAMNPEDGQWYDFNDSSVSPVRNPEGVKTKAAYMLFYRLRGSGSGVEKIHEMIEQYKEAGHPSDEEEEPEFMPRVGIAHKYPHNNDDDDDEDSSEEQVLSMPKIDMGEDMNTNEFFDFISRGAGRINANVNGVESPESTTGVADDGSDTEKEEYGSSNFDFGMRGLGSMDANAAESTAVNIGPEFSPSVTPPPGIFNGIEYTPVAVPAYNTEPDFLPSVTSPPDLYDATEPNDYAN</sequence>
<proteinExistence type="predicted"/>
<reference evidence="1" key="1">
    <citation type="submission" date="2022-07" db="EMBL/GenBank/DDBJ databases">
        <title>Phylogenomic reconstructions and comparative analyses of Kickxellomycotina fungi.</title>
        <authorList>
            <person name="Reynolds N.K."/>
            <person name="Stajich J.E."/>
            <person name="Barry K."/>
            <person name="Grigoriev I.V."/>
            <person name="Crous P."/>
            <person name="Smith M.E."/>
        </authorList>
    </citation>
    <scope>NUCLEOTIDE SEQUENCE</scope>
    <source>
        <strain evidence="1">Benny 63K</strain>
    </source>
</reference>
<keyword evidence="2" id="KW-1185">Reference proteome</keyword>
<comment type="caution">
    <text evidence="1">The sequence shown here is derived from an EMBL/GenBank/DDBJ whole genome shotgun (WGS) entry which is preliminary data.</text>
</comment>
<accession>A0ACC1INQ9</accession>
<organism evidence="1 2">
    <name type="scientific">Kickxella alabastrina</name>
    <dbReference type="NCBI Taxonomy" id="61397"/>
    <lineage>
        <taxon>Eukaryota</taxon>
        <taxon>Fungi</taxon>
        <taxon>Fungi incertae sedis</taxon>
        <taxon>Zoopagomycota</taxon>
        <taxon>Kickxellomycotina</taxon>
        <taxon>Kickxellomycetes</taxon>
        <taxon>Kickxellales</taxon>
        <taxon>Kickxellaceae</taxon>
        <taxon>Kickxella</taxon>
    </lineage>
</organism>
<gene>
    <name evidence="1" type="ORF">LPJ66_004448</name>
</gene>
<name>A0ACC1INQ9_9FUNG</name>
<dbReference type="Proteomes" id="UP001150581">
    <property type="component" value="Unassembled WGS sequence"/>
</dbReference>
<evidence type="ECO:0000313" key="1">
    <source>
        <dbReference type="EMBL" id="KAJ1895675.1"/>
    </source>
</evidence>
<protein>
    <submittedName>
        <fullName evidence="1">Uncharacterized protein</fullName>
    </submittedName>
</protein>
<dbReference type="EMBL" id="JANBPG010000538">
    <property type="protein sequence ID" value="KAJ1895675.1"/>
    <property type="molecule type" value="Genomic_DNA"/>
</dbReference>